<evidence type="ECO:0000256" key="4">
    <source>
        <dbReference type="ARBA" id="ARBA00022989"/>
    </source>
</evidence>
<protein>
    <submittedName>
        <fullName evidence="7">LptF/LptG family permease</fullName>
    </submittedName>
</protein>
<dbReference type="PANTHER" id="PTHR33529">
    <property type="entry name" value="SLR0882 PROTEIN-RELATED"/>
    <property type="match status" value="1"/>
</dbReference>
<accession>A0A7V5PPG2</accession>
<keyword evidence="2" id="KW-1003">Cell membrane</keyword>
<gene>
    <name evidence="7" type="ORF">ENJ89_06565</name>
</gene>
<evidence type="ECO:0000313" key="7">
    <source>
        <dbReference type="EMBL" id="HHJ52841.1"/>
    </source>
</evidence>
<dbReference type="Proteomes" id="UP000886124">
    <property type="component" value="Unassembled WGS sequence"/>
</dbReference>
<comment type="caution">
    <text evidence="7">The sequence shown here is derived from an EMBL/GenBank/DDBJ whole genome shotgun (WGS) entry which is preliminary data.</text>
</comment>
<organism evidence="7">
    <name type="scientific">Caldithrix abyssi</name>
    <dbReference type="NCBI Taxonomy" id="187145"/>
    <lineage>
        <taxon>Bacteria</taxon>
        <taxon>Pseudomonadati</taxon>
        <taxon>Calditrichota</taxon>
        <taxon>Calditrichia</taxon>
        <taxon>Calditrichales</taxon>
        <taxon>Calditrichaceae</taxon>
        <taxon>Caldithrix</taxon>
    </lineage>
</organism>
<proteinExistence type="predicted"/>
<dbReference type="EMBL" id="DROD01000442">
    <property type="protein sequence ID" value="HHJ52841.1"/>
    <property type="molecule type" value="Genomic_DNA"/>
</dbReference>
<keyword evidence="5 6" id="KW-0472">Membrane</keyword>
<evidence type="ECO:0000256" key="1">
    <source>
        <dbReference type="ARBA" id="ARBA00004651"/>
    </source>
</evidence>
<feature type="transmembrane region" description="Helical" evidence="6">
    <location>
        <begin position="113"/>
        <end position="132"/>
    </location>
</feature>
<evidence type="ECO:0000256" key="5">
    <source>
        <dbReference type="ARBA" id="ARBA00023136"/>
    </source>
</evidence>
<dbReference type="AlphaFoldDB" id="A0A7V5PPG2"/>
<dbReference type="Pfam" id="PF03739">
    <property type="entry name" value="LptF_LptG"/>
    <property type="match status" value="1"/>
</dbReference>
<feature type="non-terminal residue" evidence="7">
    <location>
        <position position="1"/>
    </location>
</feature>
<evidence type="ECO:0000256" key="2">
    <source>
        <dbReference type="ARBA" id="ARBA00022475"/>
    </source>
</evidence>
<comment type="subcellular location">
    <subcellularLocation>
        <location evidence="1">Cell membrane</location>
        <topology evidence="1">Multi-pass membrane protein</topology>
    </subcellularLocation>
</comment>
<keyword evidence="3 6" id="KW-0812">Transmembrane</keyword>
<feature type="transmembrane region" description="Helical" evidence="6">
    <location>
        <begin position="80"/>
        <end position="101"/>
    </location>
</feature>
<evidence type="ECO:0000256" key="3">
    <source>
        <dbReference type="ARBA" id="ARBA00022692"/>
    </source>
</evidence>
<name>A0A7V5PPG2_CALAY</name>
<dbReference type="GO" id="GO:0015920">
    <property type="term" value="P:lipopolysaccharide transport"/>
    <property type="evidence" value="ECO:0007669"/>
    <property type="project" value="TreeGrafter"/>
</dbReference>
<keyword evidence="4 6" id="KW-1133">Transmembrane helix</keyword>
<reference evidence="7" key="1">
    <citation type="journal article" date="2020" name="mSystems">
        <title>Genome- and Community-Level Interaction Insights into Carbon Utilization and Element Cycling Functions of Hydrothermarchaeota in Hydrothermal Sediment.</title>
        <authorList>
            <person name="Zhou Z."/>
            <person name="Liu Y."/>
            <person name="Xu W."/>
            <person name="Pan J."/>
            <person name="Luo Z.H."/>
            <person name="Li M."/>
        </authorList>
    </citation>
    <scope>NUCLEOTIDE SEQUENCE [LARGE SCALE GENOMIC DNA]</scope>
    <source>
        <strain evidence="7">HyVt-527</strain>
    </source>
</reference>
<evidence type="ECO:0000256" key="6">
    <source>
        <dbReference type="SAM" id="Phobius"/>
    </source>
</evidence>
<dbReference type="GO" id="GO:0043190">
    <property type="term" value="C:ATP-binding cassette (ABC) transporter complex"/>
    <property type="evidence" value="ECO:0007669"/>
    <property type="project" value="TreeGrafter"/>
</dbReference>
<dbReference type="InterPro" id="IPR005495">
    <property type="entry name" value="LptG/LptF_permease"/>
</dbReference>
<sequence>KDSLFTNLDVEPEELAIEQKKPEEMGYADLTRFINDLRAIGADPRKWVVEQQLKLSLPFANLIVILLGAPMASRKRRGGMGLNFGISLMISFIYFILIRVGQVLGHQGTLSPFLGAWFGNFVFLTLGLYSLFTVRK</sequence>
<dbReference type="PANTHER" id="PTHR33529:SF6">
    <property type="entry name" value="YJGP_YJGQ FAMILY PERMEASE"/>
    <property type="match status" value="1"/>
</dbReference>